<dbReference type="RefSeq" id="WP_268115098.1">
    <property type="nucleotide sequence ID" value="NZ_CP113524.1"/>
</dbReference>
<accession>A0ABY7AB74</accession>
<reference evidence="1" key="1">
    <citation type="submission" date="2022-11" db="EMBL/GenBank/DDBJ databases">
        <title>Lacrimispora xylanolytica sy1, complete genome.</title>
        <authorList>
            <person name="Choi S."/>
        </authorList>
    </citation>
    <scope>NUCLEOTIDE SEQUENCE</scope>
    <source>
        <strain evidence="1">Sy1</strain>
    </source>
</reference>
<keyword evidence="2" id="KW-1185">Reference proteome</keyword>
<sequence>MMWIIVIFAAVIAYCVFYNIRLKQYNQSGLRAEEDNDLKSQLKNLLHWAGVDLTNKVFVNGHFIEQSSLVLTKTTYYSYLLLFDKESGPIEVYSYLPDDKKIELVGSYFVDQITPKPYSTVGTNYLFHDKEGKHLFTVQTLAEDLPGSSEYQISYGQKEEYQALRNRFHLT</sequence>
<evidence type="ECO:0008006" key="3">
    <source>
        <dbReference type="Google" id="ProtNLM"/>
    </source>
</evidence>
<proteinExistence type="predicted"/>
<name>A0ABY7AB74_9FIRM</name>
<protein>
    <recommendedName>
        <fullName evidence="3">DUF4178 domain-containing protein</fullName>
    </recommendedName>
</protein>
<gene>
    <name evidence="1" type="ORF">OW255_19685</name>
</gene>
<dbReference type="EMBL" id="CP113524">
    <property type="protein sequence ID" value="WAJ23747.1"/>
    <property type="molecule type" value="Genomic_DNA"/>
</dbReference>
<evidence type="ECO:0000313" key="2">
    <source>
        <dbReference type="Proteomes" id="UP001163115"/>
    </source>
</evidence>
<dbReference type="Proteomes" id="UP001163115">
    <property type="component" value="Chromosome"/>
</dbReference>
<evidence type="ECO:0000313" key="1">
    <source>
        <dbReference type="EMBL" id="WAJ23747.1"/>
    </source>
</evidence>
<organism evidence="1 2">
    <name type="scientific">Lacrimispora xylanolytica</name>
    <dbReference type="NCBI Taxonomy" id="29375"/>
    <lineage>
        <taxon>Bacteria</taxon>
        <taxon>Bacillati</taxon>
        <taxon>Bacillota</taxon>
        <taxon>Clostridia</taxon>
        <taxon>Lachnospirales</taxon>
        <taxon>Lachnospiraceae</taxon>
        <taxon>Lacrimispora</taxon>
    </lineage>
</organism>